<dbReference type="SUPFAM" id="SSF53474">
    <property type="entry name" value="alpha/beta-Hydrolases"/>
    <property type="match status" value="1"/>
</dbReference>
<accession>A0A6M4HBI0</accession>
<dbReference type="GO" id="GO:0016787">
    <property type="term" value="F:hydrolase activity"/>
    <property type="evidence" value="ECO:0007669"/>
    <property type="project" value="UniProtKB-KW"/>
</dbReference>
<dbReference type="InterPro" id="IPR050266">
    <property type="entry name" value="AB_hydrolase_sf"/>
</dbReference>
<feature type="signal peptide" evidence="2">
    <location>
        <begin position="1"/>
        <end position="28"/>
    </location>
</feature>
<gene>
    <name evidence="4" type="primary">ydjP</name>
    <name evidence="4" type="ORF">DSM104440_03037</name>
</gene>
<dbReference type="PRINTS" id="PR00111">
    <property type="entry name" value="ABHYDROLASE"/>
</dbReference>
<keyword evidence="2" id="KW-0732">Signal</keyword>
<reference evidence="4 5" key="1">
    <citation type="submission" date="2020-04" db="EMBL/GenBank/DDBJ databases">
        <title>Usitatibacter rugosus gen. nov., sp. nov. and Usitatibacter palustris sp. nov., novel members of Usitatibacteraceae fam. nov. within the order Nitrosomonadales isolated from soil.</title>
        <authorList>
            <person name="Huber K.J."/>
            <person name="Neumann-Schaal M."/>
            <person name="Geppert A."/>
            <person name="Luckner M."/>
            <person name="Wanner G."/>
            <person name="Overmann J."/>
        </authorList>
    </citation>
    <scope>NUCLEOTIDE SEQUENCE [LARGE SCALE GENOMIC DNA]</scope>
    <source>
        <strain evidence="4 5">Swamp67</strain>
    </source>
</reference>
<dbReference type="KEGG" id="upl:DSM104440_03037"/>
<dbReference type="PANTHER" id="PTHR43798:SF31">
    <property type="entry name" value="AB HYDROLASE SUPERFAMILY PROTEIN YCLE"/>
    <property type="match status" value="1"/>
</dbReference>
<dbReference type="Pfam" id="PF12697">
    <property type="entry name" value="Abhydrolase_6"/>
    <property type="match status" value="1"/>
</dbReference>
<organism evidence="4 5">
    <name type="scientific">Usitatibacter palustris</name>
    <dbReference type="NCBI Taxonomy" id="2732487"/>
    <lineage>
        <taxon>Bacteria</taxon>
        <taxon>Pseudomonadati</taxon>
        <taxon>Pseudomonadota</taxon>
        <taxon>Betaproteobacteria</taxon>
        <taxon>Nitrosomonadales</taxon>
        <taxon>Usitatibacteraceae</taxon>
        <taxon>Usitatibacter</taxon>
    </lineage>
</organism>
<evidence type="ECO:0000256" key="1">
    <source>
        <dbReference type="ARBA" id="ARBA00022801"/>
    </source>
</evidence>
<dbReference type="InParanoid" id="A0A6M4HBI0"/>
<dbReference type="FunCoup" id="A0A6M4HBI0">
    <property type="interactions" value="441"/>
</dbReference>
<feature type="domain" description="AB hydrolase-1" evidence="3">
    <location>
        <begin position="50"/>
        <end position="275"/>
    </location>
</feature>
<dbReference type="InterPro" id="IPR029058">
    <property type="entry name" value="AB_hydrolase_fold"/>
</dbReference>
<dbReference type="EMBL" id="CP053073">
    <property type="protein sequence ID" value="QJR16208.1"/>
    <property type="molecule type" value="Genomic_DNA"/>
</dbReference>
<dbReference type="PANTHER" id="PTHR43798">
    <property type="entry name" value="MONOACYLGLYCEROL LIPASE"/>
    <property type="match status" value="1"/>
</dbReference>
<feature type="chain" id="PRO_5026852900" evidence="2">
    <location>
        <begin position="29"/>
        <end position="289"/>
    </location>
</feature>
<keyword evidence="5" id="KW-1185">Reference proteome</keyword>
<keyword evidence="1 4" id="KW-0378">Hydrolase</keyword>
<dbReference type="AlphaFoldDB" id="A0A6M4HBI0"/>
<evidence type="ECO:0000259" key="3">
    <source>
        <dbReference type="Pfam" id="PF12697"/>
    </source>
</evidence>
<sequence length="289" mass="31246">MRRNSPATSRFARFLIAAAVAMSGPAPAGEVASRDGARIVYDVQGAGPALVFVHGWTCRRDYWSGQVRDLAVDHRVVTIDLAGHGESGRGSRTDWAMEAFGADVVAVVEQLGLDRVVLVGHSMGGPVILEAARKLKGRVAGLVLVDTYKQLDKPRTPEQVAAAVAPFRENFREQTKARVRTMFTPAMNRETVEMVANQMSSASPDMALPAMHATISYEAQAAATLRELNVPVHAINAGSPPTDVASLQRNGVKVVMIPDTGHFPMLEKPEAFNRALREAVADLSRLKRE</sequence>
<evidence type="ECO:0000256" key="2">
    <source>
        <dbReference type="SAM" id="SignalP"/>
    </source>
</evidence>
<protein>
    <submittedName>
        <fullName evidence="4">AB hydrolase superfamily protein YdjP</fullName>
        <ecNumber evidence="4">3.-.-.-</ecNumber>
    </submittedName>
</protein>
<dbReference type="GO" id="GO:0016020">
    <property type="term" value="C:membrane"/>
    <property type="evidence" value="ECO:0007669"/>
    <property type="project" value="TreeGrafter"/>
</dbReference>
<name>A0A6M4HBI0_9PROT</name>
<dbReference type="EC" id="3.-.-.-" evidence="4"/>
<dbReference type="Proteomes" id="UP000503096">
    <property type="component" value="Chromosome"/>
</dbReference>
<dbReference type="InterPro" id="IPR000073">
    <property type="entry name" value="AB_hydrolase_1"/>
</dbReference>
<proteinExistence type="predicted"/>
<evidence type="ECO:0000313" key="5">
    <source>
        <dbReference type="Proteomes" id="UP000503096"/>
    </source>
</evidence>
<dbReference type="Gene3D" id="3.40.50.1820">
    <property type="entry name" value="alpha/beta hydrolase"/>
    <property type="match status" value="1"/>
</dbReference>
<dbReference type="RefSeq" id="WP_171164126.1">
    <property type="nucleotide sequence ID" value="NZ_CP053073.1"/>
</dbReference>
<evidence type="ECO:0000313" key="4">
    <source>
        <dbReference type="EMBL" id="QJR16208.1"/>
    </source>
</evidence>